<dbReference type="PANTHER" id="PTHR24305:SF230">
    <property type="entry name" value="P450, PUTATIVE (EUROFUNG)-RELATED"/>
    <property type="match status" value="1"/>
</dbReference>
<comment type="similarity">
    <text evidence="2 9">Belongs to the cytochrome P450 family.</text>
</comment>
<evidence type="ECO:0000313" key="11">
    <source>
        <dbReference type="EMBL" id="KAK0734752.1"/>
    </source>
</evidence>
<sequence length="453" mass="50006">MLGPDLVGAVSNGRLLFGFALGLILWRAAVAAYNFFLHPLRRFPGPMFATQKLHERYGPVVRIASGYLSFTDVRAYKDIYGSLAVRSKTNSNGPALEMPKAAAFYDPIDDVPTVIVNAGREEHQRVRRAVSQGFSEAALRQYEPVIGRYVGQLLRQMHERSGAPLDCAAWYMWATFDIAAKPVFGKPIGCLDACAYHPPVVQLLFRTFGQLAMTRHKAFTDSMVHHRLATDKGRNDLLGTLISEGSGGQRLRFHVGRVRNMAAALSGIMYLLLTNPGALARLREEVRSTFSSAAEIKIGPVSKLPCLSAVLSKGLRAYPPQPTDLVRVVPAGGGVIAGHSVAGGVQPWSISHSRDHWAAPRPSPERFLASDDEARRAGNRLEALQPFSSGPRSCIGRPLVYAEMRLILARIMFEIDDMKPHDADTSSSDWIRPLRGYPLWDRPPLKVRFTIRT</sequence>
<keyword evidence="7 9" id="KW-0503">Monooxygenase</keyword>
<keyword evidence="3 8" id="KW-0349">Heme</keyword>
<keyword evidence="6 8" id="KW-0408">Iron</keyword>
<protein>
    <submittedName>
        <fullName evidence="11">Cytochrome P450</fullName>
    </submittedName>
</protein>
<dbReference type="Gene3D" id="1.10.630.10">
    <property type="entry name" value="Cytochrome P450"/>
    <property type="match status" value="1"/>
</dbReference>
<evidence type="ECO:0000256" key="3">
    <source>
        <dbReference type="ARBA" id="ARBA00022617"/>
    </source>
</evidence>
<evidence type="ECO:0000256" key="6">
    <source>
        <dbReference type="ARBA" id="ARBA00023004"/>
    </source>
</evidence>
<evidence type="ECO:0000256" key="9">
    <source>
        <dbReference type="RuleBase" id="RU000461"/>
    </source>
</evidence>
<dbReference type="Proteomes" id="UP001172101">
    <property type="component" value="Unassembled WGS sequence"/>
</dbReference>
<dbReference type="GO" id="GO:0004497">
    <property type="term" value="F:monooxygenase activity"/>
    <property type="evidence" value="ECO:0007669"/>
    <property type="project" value="UniProtKB-KW"/>
</dbReference>
<reference evidence="11" key="1">
    <citation type="submission" date="2023-06" db="EMBL/GenBank/DDBJ databases">
        <title>Genome-scale phylogeny and comparative genomics of the fungal order Sordariales.</title>
        <authorList>
            <consortium name="Lawrence Berkeley National Laboratory"/>
            <person name="Hensen N."/>
            <person name="Bonometti L."/>
            <person name="Westerberg I."/>
            <person name="Brannstrom I.O."/>
            <person name="Guillou S."/>
            <person name="Cros-Aarteil S."/>
            <person name="Calhoun S."/>
            <person name="Haridas S."/>
            <person name="Kuo A."/>
            <person name="Mondo S."/>
            <person name="Pangilinan J."/>
            <person name="Riley R."/>
            <person name="LaButti K."/>
            <person name="Andreopoulos B."/>
            <person name="Lipzen A."/>
            <person name="Chen C."/>
            <person name="Yanf M."/>
            <person name="Daum C."/>
            <person name="Ng V."/>
            <person name="Clum A."/>
            <person name="Steindorff A."/>
            <person name="Ohm R."/>
            <person name="Martin F."/>
            <person name="Silar P."/>
            <person name="Natvig D."/>
            <person name="Lalanne C."/>
            <person name="Gautier V."/>
            <person name="Ament-velasquez S.L."/>
            <person name="Kruys A."/>
            <person name="Hutchinson M.I."/>
            <person name="Powell A.J."/>
            <person name="Barry K."/>
            <person name="Miller A.N."/>
            <person name="Grigoriev I.V."/>
            <person name="Debuchy R."/>
            <person name="Gladieux P."/>
            <person name="Thoren M.H."/>
            <person name="Johannesson H."/>
        </authorList>
    </citation>
    <scope>NUCLEOTIDE SEQUENCE</scope>
    <source>
        <strain evidence="11">SMH2392-1A</strain>
    </source>
</reference>
<dbReference type="Pfam" id="PF00067">
    <property type="entry name" value="p450"/>
    <property type="match status" value="2"/>
</dbReference>
<feature type="transmembrane region" description="Helical" evidence="10">
    <location>
        <begin position="15"/>
        <end position="37"/>
    </location>
</feature>
<name>A0AA40EDV7_9PEZI</name>
<evidence type="ECO:0000256" key="10">
    <source>
        <dbReference type="SAM" id="Phobius"/>
    </source>
</evidence>
<dbReference type="GO" id="GO:0005506">
    <property type="term" value="F:iron ion binding"/>
    <property type="evidence" value="ECO:0007669"/>
    <property type="project" value="InterPro"/>
</dbReference>
<evidence type="ECO:0000256" key="4">
    <source>
        <dbReference type="ARBA" id="ARBA00022723"/>
    </source>
</evidence>
<organism evidence="11 12">
    <name type="scientific">Lasiosphaeria miniovina</name>
    <dbReference type="NCBI Taxonomy" id="1954250"/>
    <lineage>
        <taxon>Eukaryota</taxon>
        <taxon>Fungi</taxon>
        <taxon>Dikarya</taxon>
        <taxon>Ascomycota</taxon>
        <taxon>Pezizomycotina</taxon>
        <taxon>Sordariomycetes</taxon>
        <taxon>Sordariomycetidae</taxon>
        <taxon>Sordariales</taxon>
        <taxon>Lasiosphaeriaceae</taxon>
        <taxon>Lasiosphaeria</taxon>
    </lineage>
</organism>
<evidence type="ECO:0000256" key="1">
    <source>
        <dbReference type="ARBA" id="ARBA00001971"/>
    </source>
</evidence>
<proteinExistence type="inferred from homology"/>
<dbReference type="EMBL" id="JAUIRO010000001">
    <property type="protein sequence ID" value="KAK0734752.1"/>
    <property type="molecule type" value="Genomic_DNA"/>
</dbReference>
<evidence type="ECO:0000256" key="2">
    <source>
        <dbReference type="ARBA" id="ARBA00010617"/>
    </source>
</evidence>
<keyword evidence="10" id="KW-0472">Membrane</keyword>
<dbReference type="InterPro" id="IPR002401">
    <property type="entry name" value="Cyt_P450_E_grp-I"/>
</dbReference>
<dbReference type="PRINTS" id="PR00385">
    <property type="entry name" value="P450"/>
</dbReference>
<dbReference type="InterPro" id="IPR017972">
    <property type="entry name" value="Cyt_P450_CS"/>
</dbReference>
<comment type="caution">
    <text evidence="11">The sequence shown here is derived from an EMBL/GenBank/DDBJ whole genome shotgun (WGS) entry which is preliminary data.</text>
</comment>
<keyword evidence="10" id="KW-0812">Transmembrane</keyword>
<dbReference type="InterPro" id="IPR036396">
    <property type="entry name" value="Cyt_P450_sf"/>
</dbReference>
<dbReference type="InterPro" id="IPR001128">
    <property type="entry name" value="Cyt_P450"/>
</dbReference>
<dbReference type="RefSeq" id="XP_060303629.1">
    <property type="nucleotide sequence ID" value="XM_060444718.1"/>
</dbReference>
<dbReference type="SUPFAM" id="SSF48264">
    <property type="entry name" value="Cytochrome P450"/>
    <property type="match status" value="1"/>
</dbReference>
<comment type="cofactor">
    <cofactor evidence="1 8">
        <name>heme</name>
        <dbReference type="ChEBI" id="CHEBI:30413"/>
    </cofactor>
</comment>
<keyword evidence="12" id="KW-1185">Reference proteome</keyword>
<dbReference type="PANTHER" id="PTHR24305">
    <property type="entry name" value="CYTOCHROME P450"/>
    <property type="match status" value="1"/>
</dbReference>
<evidence type="ECO:0000256" key="7">
    <source>
        <dbReference type="ARBA" id="ARBA00023033"/>
    </source>
</evidence>
<dbReference type="AlphaFoldDB" id="A0AA40EDV7"/>
<keyword evidence="10" id="KW-1133">Transmembrane helix</keyword>
<dbReference type="PRINTS" id="PR00463">
    <property type="entry name" value="EP450I"/>
</dbReference>
<dbReference type="GO" id="GO:0016705">
    <property type="term" value="F:oxidoreductase activity, acting on paired donors, with incorporation or reduction of molecular oxygen"/>
    <property type="evidence" value="ECO:0007669"/>
    <property type="project" value="InterPro"/>
</dbReference>
<gene>
    <name evidence="11" type="ORF">B0T26DRAFT_746620</name>
</gene>
<evidence type="ECO:0000256" key="8">
    <source>
        <dbReference type="PIRSR" id="PIRSR602401-1"/>
    </source>
</evidence>
<keyword evidence="5 9" id="KW-0560">Oxidoreductase</keyword>
<accession>A0AA40EDV7</accession>
<dbReference type="GO" id="GO:0020037">
    <property type="term" value="F:heme binding"/>
    <property type="evidence" value="ECO:0007669"/>
    <property type="project" value="InterPro"/>
</dbReference>
<keyword evidence="4 8" id="KW-0479">Metal-binding</keyword>
<dbReference type="PROSITE" id="PS00086">
    <property type="entry name" value="CYTOCHROME_P450"/>
    <property type="match status" value="1"/>
</dbReference>
<dbReference type="InterPro" id="IPR050121">
    <property type="entry name" value="Cytochrome_P450_monoxygenase"/>
</dbReference>
<dbReference type="GeneID" id="85327988"/>
<evidence type="ECO:0000256" key="5">
    <source>
        <dbReference type="ARBA" id="ARBA00023002"/>
    </source>
</evidence>
<feature type="binding site" description="axial binding residue" evidence="8">
    <location>
        <position position="394"/>
    </location>
    <ligand>
        <name>heme</name>
        <dbReference type="ChEBI" id="CHEBI:30413"/>
    </ligand>
    <ligandPart>
        <name>Fe</name>
        <dbReference type="ChEBI" id="CHEBI:18248"/>
    </ligandPart>
</feature>
<evidence type="ECO:0000313" key="12">
    <source>
        <dbReference type="Proteomes" id="UP001172101"/>
    </source>
</evidence>